<dbReference type="EMBL" id="MNPJ01000001">
    <property type="protein sequence ID" value="OQS55846.1"/>
    <property type="molecule type" value="Genomic_DNA"/>
</dbReference>
<dbReference type="PROSITE" id="PS50833">
    <property type="entry name" value="BRIX"/>
    <property type="match status" value="1"/>
</dbReference>
<gene>
    <name evidence="2" type="ORF">EHP00_388</name>
</gene>
<dbReference type="GO" id="GO:0019843">
    <property type="term" value="F:rRNA binding"/>
    <property type="evidence" value="ECO:0007669"/>
    <property type="project" value="InterPro"/>
</dbReference>
<name>A0A1W0E9E6_9MICR</name>
<organism evidence="2 3">
    <name type="scientific">Ecytonucleospora hepatopenaei</name>
    <dbReference type="NCBI Taxonomy" id="646526"/>
    <lineage>
        <taxon>Eukaryota</taxon>
        <taxon>Fungi</taxon>
        <taxon>Fungi incertae sedis</taxon>
        <taxon>Microsporidia</taxon>
        <taxon>Enterocytozoonidae</taxon>
        <taxon>Ecytonucleospora</taxon>
    </lineage>
</organism>
<proteinExistence type="predicted"/>
<dbReference type="SUPFAM" id="SSF52954">
    <property type="entry name" value="Class II aaRS ABD-related"/>
    <property type="match status" value="1"/>
</dbReference>
<dbReference type="AlphaFoldDB" id="A0A1W0E9E6"/>
<dbReference type="GO" id="GO:0006364">
    <property type="term" value="P:rRNA processing"/>
    <property type="evidence" value="ECO:0007669"/>
    <property type="project" value="InterPro"/>
</dbReference>
<sequence>MRKRTEYRTKKEIKELKKKQKEEEYGANKSDWKYKMIFTTKKPSKKLKNLCKQLRTILRPEALFDNENDFIKESELDKFTTQMNVSHYFFVKQEQKDIFINFFDKKHSKSFLYKVIEYTDNFKVYPNEIYKEKPLVSFKGLEGEEKISFESLFYGSNTKKFRRILLITREKQILYIRHYLYKVANDISNYIISLNEIGPRLTLELQ</sequence>
<protein>
    <recommendedName>
        <fullName evidence="1">Brix domain-containing protein</fullName>
    </recommendedName>
</protein>
<dbReference type="InterPro" id="IPR007109">
    <property type="entry name" value="Brix"/>
</dbReference>
<comment type="caution">
    <text evidence="2">The sequence shown here is derived from an EMBL/GenBank/DDBJ whole genome shotgun (WGS) entry which is preliminary data.</text>
</comment>
<dbReference type="Pfam" id="PF04427">
    <property type="entry name" value="Brix"/>
    <property type="match status" value="1"/>
</dbReference>
<reference evidence="2 3" key="1">
    <citation type="journal article" date="2017" name="Environ. Microbiol.">
        <title>Decay of the glycolytic pathway and adaptation to intranuclear parasitism within Enterocytozoonidae microsporidia.</title>
        <authorList>
            <person name="Wiredu Boakye D."/>
            <person name="Jaroenlak P."/>
            <person name="Prachumwat A."/>
            <person name="Williams T.A."/>
            <person name="Bateman K.S."/>
            <person name="Itsathitphaisarn O."/>
            <person name="Sritunyalucksana K."/>
            <person name="Paszkiewicz K.H."/>
            <person name="Moore K.A."/>
            <person name="Stentiford G.D."/>
            <person name="Williams B.A."/>
        </authorList>
    </citation>
    <scope>NUCLEOTIDE SEQUENCE [LARGE SCALE GENOMIC DNA]</scope>
    <source>
        <strain evidence="2 3">TH1</strain>
    </source>
</reference>
<dbReference type="STRING" id="646526.A0A1W0E9E6"/>
<evidence type="ECO:0000313" key="3">
    <source>
        <dbReference type="Proteomes" id="UP000192758"/>
    </source>
</evidence>
<keyword evidence="3" id="KW-1185">Reference proteome</keyword>
<dbReference type="VEuPathDB" id="MicrosporidiaDB:EHP00_388"/>
<dbReference type="Proteomes" id="UP000192758">
    <property type="component" value="Unassembled WGS sequence"/>
</dbReference>
<evidence type="ECO:0000259" key="1">
    <source>
        <dbReference type="PROSITE" id="PS50833"/>
    </source>
</evidence>
<dbReference type="OrthoDB" id="264354at2759"/>
<feature type="domain" description="Brix" evidence="1">
    <location>
        <begin position="33"/>
        <end position="206"/>
    </location>
</feature>
<evidence type="ECO:0000313" key="2">
    <source>
        <dbReference type="EMBL" id="OQS55846.1"/>
    </source>
</evidence>
<accession>A0A1W0E9E6</accession>
<dbReference type="SMART" id="SM00879">
    <property type="entry name" value="Brix"/>
    <property type="match status" value="1"/>
</dbReference>